<dbReference type="Proteomes" id="UP000438429">
    <property type="component" value="Unassembled WGS sequence"/>
</dbReference>
<gene>
    <name evidence="2" type="ORF">F2P81_002678</name>
</gene>
<reference evidence="2 3" key="1">
    <citation type="submission" date="2019-06" db="EMBL/GenBank/DDBJ databases">
        <title>Draft genomes of female and male turbot (Scophthalmus maximus).</title>
        <authorList>
            <person name="Xu H."/>
            <person name="Xu X.-W."/>
            <person name="Shao C."/>
            <person name="Chen S."/>
        </authorList>
    </citation>
    <scope>NUCLEOTIDE SEQUENCE [LARGE SCALE GENOMIC DNA]</scope>
    <source>
        <strain evidence="2">Ysfricsl-2016a</strain>
        <tissue evidence="2">Blood</tissue>
    </source>
</reference>
<feature type="region of interest" description="Disordered" evidence="1">
    <location>
        <begin position="56"/>
        <end position="99"/>
    </location>
</feature>
<dbReference type="EMBL" id="VEVO01000002">
    <property type="protein sequence ID" value="KAF0046149.1"/>
    <property type="molecule type" value="Genomic_DNA"/>
</dbReference>
<comment type="caution">
    <text evidence="2">The sequence shown here is derived from an EMBL/GenBank/DDBJ whole genome shotgun (WGS) entry which is preliminary data.</text>
</comment>
<evidence type="ECO:0000256" key="1">
    <source>
        <dbReference type="SAM" id="MobiDB-lite"/>
    </source>
</evidence>
<proteinExistence type="predicted"/>
<organism evidence="2 3">
    <name type="scientific">Scophthalmus maximus</name>
    <name type="common">Turbot</name>
    <name type="synonym">Psetta maxima</name>
    <dbReference type="NCBI Taxonomy" id="52904"/>
    <lineage>
        <taxon>Eukaryota</taxon>
        <taxon>Metazoa</taxon>
        <taxon>Chordata</taxon>
        <taxon>Craniata</taxon>
        <taxon>Vertebrata</taxon>
        <taxon>Euteleostomi</taxon>
        <taxon>Actinopterygii</taxon>
        <taxon>Neopterygii</taxon>
        <taxon>Teleostei</taxon>
        <taxon>Neoteleostei</taxon>
        <taxon>Acanthomorphata</taxon>
        <taxon>Carangaria</taxon>
        <taxon>Pleuronectiformes</taxon>
        <taxon>Pleuronectoidei</taxon>
        <taxon>Scophthalmidae</taxon>
        <taxon>Scophthalmus</taxon>
    </lineage>
</organism>
<name>A0A6A4TMT4_SCOMX</name>
<evidence type="ECO:0000313" key="3">
    <source>
        <dbReference type="Proteomes" id="UP000438429"/>
    </source>
</evidence>
<accession>A0A6A4TMT4</accession>
<feature type="region of interest" description="Disordered" evidence="1">
    <location>
        <begin position="1"/>
        <end position="41"/>
    </location>
</feature>
<feature type="compositionally biased region" description="Basic and acidic residues" evidence="1">
    <location>
        <begin position="63"/>
        <end position="99"/>
    </location>
</feature>
<dbReference type="AlphaFoldDB" id="A0A6A4TMT4"/>
<protein>
    <submittedName>
        <fullName evidence="2">Uncharacterized protein</fullName>
    </submittedName>
</protein>
<feature type="compositionally biased region" description="Basic and acidic residues" evidence="1">
    <location>
        <begin position="24"/>
        <end position="41"/>
    </location>
</feature>
<evidence type="ECO:0000313" key="2">
    <source>
        <dbReference type="EMBL" id="KAF0046149.1"/>
    </source>
</evidence>
<sequence>MGGLSRKGWCGEAPVTSDSASESCHGEKPPLTHTDGDENCGRSDVTLTQMSTCLDVDGQRPGLKQEEMTWKRTETREDTGRDESRRVDTKIREDTSRHESGSRFNTLNVVNLVTAQVVKLQRTVETICVEFEPASLRLQPQSLSFILNCSRSSSLFYRSVGLDQFNESHKIQFLDQQCDFFGFEPASLRAVDSSVADKPIAPSRALPIPVISAGAFDSSLI</sequence>